<dbReference type="SUPFAM" id="SSF51419">
    <property type="entry name" value="PLP-binding barrel"/>
    <property type="match status" value="1"/>
</dbReference>
<dbReference type="Gene3D" id="3.20.20.10">
    <property type="entry name" value="Alanine racemase"/>
    <property type="match status" value="1"/>
</dbReference>
<comment type="caution">
    <text evidence="4">The sequence shown here is derived from an EMBL/GenBank/DDBJ whole genome shotgun (WGS) entry which is preliminary data.</text>
</comment>
<evidence type="ECO:0000256" key="2">
    <source>
        <dbReference type="ARBA" id="ARBA00023239"/>
    </source>
</evidence>
<dbReference type="InterPro" id="IPR026956">
    <property type="entry name" value="D-ser_dehydrat-like_dom"/>
</dbReference>
<dbReference type="Pfam" id="PF01168">
    <property type="entry name" value="Ala_racemase_N"/>
    <property type="match status" value="1"/>
</dbReference>
<dbReference type="PANTHER" id="PTHR28004:SF8">
    <property type="entry name" value="D-SERINE DEAMINASE"/>
    <property type="match status" value="1"/>
</dbReference>
<sequence>MTGPLHDGPVGLRFKGLPPGLAGETLDAIGKRGLRLFDSGFSWPLMVLRDSALRHNAALMGRYTADRGLLLAPHLKTTSSPDIAEYAMREGAWGITVATPHQARVFMAAGHRRILMANQLVERSFAREAAAWAAAEDREFHCYVDSVAGVELLDDSVEHPLSVLIEVGHAGGRGGCRTAEAVTAVASAVRSSEHLVLAGVSGYEGSVSHARDEAGLSAVRGYLARLRETMISVLPQCENPLISAGGSLYFDLVADELTGHGFPVIARPGAYLTHDQGLYQALSPLSGLVPAIEVWAPVLTRPEPDLAILGAGRRDLNHDEGLPVPLEVRDRLGRSRPADGWEITALNDQHSYARLPADSPAAPGDLVRLGISHPCTAHDRWLTAVIADDADTVVAVARCYF</sequence>
<evidence type="ECO:0000259" key="3">
    <source>
        <dbReference type="SMART" id="SM01119"/>
    </source>
</evidence>
<name>A0ABP5XNF9_9ACTN</name>
<keyword evidence="2" id="KW-0456">Lyase</keyword>
<dbReference type="EMBL" id="BAAARW010000044">
    <property type="protein sequence ID" value="GAA2456303.1"/>
    <property type="molecule type" value="Genomic_DNA"/>
</dbReference>
<dbReference type="RefSeq" id="WP_344597856.1">
    <property type="nucleotide sequence ID" value="NZ_BAAARW010000044.1"/>
</dbReference>
<dbReference type="InterPro" id="IPR042208">
    <property type="entry name" value="D-ser_dehydrat-like_sf"/>
</dbReference>
<protein>
    <submittedName>
        <fullName evidence="4">Amino acid deaminase</fullName>
    </submittedName>
</protein>
<evidence type="ECO:0000256" key="1">
    <source>
        <dbReference type="ARBA" id="ARBA00005323"/>
    </source>
</evidence>
<dbReference type="Gene3D" id="2.40.37.20">
    <property type="entry name" value="D-serine dehydratase-like domain"/>
    <property type="match status" value="1"/>
</dbReference>
<keyword evidence="5" id="KW-1185">Reference proteome</keyword>
<evidence type="ECO:0000313" key="5">
    <source>
        <dbReference type="Proteomes" id="UP001501231"/>
    </source>
</evidence>
<organism evidence="4 5">
    <name type="scientific">Actinomadura vinacea</name>
    <dbReference type="NCBI Taxonomy" id="115336"/>
    <lineage>
        <taxon>Bacteria</taxon>
        <taxon>Bacillati</taxon>
        <taxon>Actinomycetota</taxon>
        <taxon>Actinomycetes</taxon>
        <taxon>Streptosporangiales</taxon>
        <taxon>Thermomonosporaceae</taxon>
        <taxon>Actinomadura</taxon>
    </lineage>
</organism>
<gene>
    <name evidence="4" type="ORF">GCM10010191_89620</name>
</gene>
<dbReference type="PANTHER" id="PTHR28004">
    <property type="entry name" value="ZGC:162816-RELATED"/>
    <property type="match status" value="1"/>
</dbReference>
<accession>A0ABP5XNF9</accession>
<reference evidence="5" key="1">
    <citation type="journal article" date="2019" name="Int. J. Syst. Evol. Microbiol.">
        <title>The Global Catalogue of Microorganisms (GCM) 10K type strain sequencing project: providing services to taxonomists for standard genome sequencing and annotation.</title>
        <authorList>
            <consortium name="The Broad Institute Genomics Platform"/>
            <consortium name="The Broad Institute Genome Sequencing Center for Infectious Disease"/>
            <person name="Wu L."/>
            <person name="Ma J."/>
        </authorList>
    </citation>
    <scope>NUCLEOTIDE SEQUENCE [LARGE SCALE GENOMIC DNA]</scope>
    <source>
        <strain evidence="5">JCM 3325</strain>
    </source>
</reference>
<dbReference type="InterPro" id="IPR001608">
    <property type="entry name" value="Ala_racemase_N"/>
</dbReference>
<dbReference type="InterPro" id="IPR051466">
    <property type="entry name" value="D-amino_acid_metab_enzyme"/>
</dbReference>
<feature type="domain" description="D-serine dehydratase-like" evidence="3">
    <location>
        <begin position="291"/>
        <end position="388"/>
    </location>
</feature>
<dbReference type="Proteomes" id="UP001501231">
    <property type="component" value="Unassembled WGS sequence"/>
</dbReference>
<evidence type="ECO:0000313" key="4">
    <source>
        <dbReference type="EMBL" id="GAA2456303.1"/>
    </source>
</evidence>
<comment type="similarity">
    <text evidence="1">Belongs to the DSD1 family.</text>
</comment>
<proteinExistence type="inferred from homology"/>
<dbReference type="Pfam" id="PF14031">
    <property type="entry name" value="D-ser_dehydrat"/>
    <property type="match status" value="1"/>
</dbReference>
<dbReference type="SMART" id="SM01119">
    <property type="entry name" value="D-ser_dehydrat"/>
    <property type="match status" value="1"/>
</dbReference>
<dbReference type="InterPro" id="IPR029066">
    <property type="entry name" value="PLP-binding_barrel"/>
</dbReference>